<dbReference type="GO" id="GO:0022857">
    <property type="term" value="F:transmembrane transporter activity"/>
    <property type="evidence" value="ECO:0007669"/>
    <property type="project" value="InterPro"/>
</dbReference>
<dbReference type="CDD" id="cd17317">
    <property type="entry name" value="MFS_SLC22"/>
    <property type="match status" value="1"/>
</dbReference>
<evidence type="ECO:0000256" key="4">
    <source>
        <dbReference type="ARBA" id="ARBA00023136"/>
    </source>
</evidence>
<feature type="transmembrane region" description="Helical" evidence="5">
    <location>
        <begin position="352"/>
        <end position="374"/>
    </location>
</feature>
<dbReference type="InterPro" id="IPR020846">
    <property type="entry name" value="MFS_dom"/>
</dbReference>
<organism evidence="7 8">
    <name type="scientific">Bugula neritina</name>
    <name type="common">Brown bryozoan</name>
    <name type="synonym">Sertularia neritina</name>
    <dbReference type="NCBI Taxonomy" id="10212"/>
    <lineage>
        <taxon>Eukaryota</taxon>
        <taxon>Metazoa</taxon>
        <taxon>Spiralia</taxon>
        <taxon>Lophotrochozoa</taxon>
        <taxon>Bryozoa</taxon>
        <taxon>Gymnolaemata</taxon>
        <taxon>Cheilostomatida</taxon>
        <taxon>Flustrina</taxon>
        <taxon>Buguloidea</taxon>
        <taxon>Bugulidae</taxon>
        <taxon>Bugula</taxon>
    </lineage>
</organism>
<dbReference type="GO" id="GO:0016020">
    <property type="term" value="C:membrane"/>
    <property type="evidence" value="ECO:0007669"/>
    <property type="project" value="UniProtKB-SubCell"/>
</dbReference>
<accession>A0A7J7JUI7</accession>
<protein>
    <recommendedName>
        <fullName evidence="6">Major facilitator superfamily (MFS) profile domain-containing protein</fullName>
    </recommendedName>
</protein>
<dbReference type="PROSITE" id="PS00216">
    <property type="entry name" value="SUGAR_TRANSPORT_1"/>
    <property type="match status" value="1"/>
</dbReference>
<feature type="transmembrane region" description="Helical" evidence="5">
    <location>
        <begin position="446"/>
        <end position="466"/>
    </location>
</feature>
<evidence type="ECO:0000313" key="7">
    <source>
        <dbReference type="EMBL" id="KAF6029585.1"/>
    </source>
</evidence>
<proteinExistence type="predicted"/>
<keyword evidence="4 5" id="KW-0472">Membrane</keyword>
<evidence type="ECO:0000256" key="1">
    <source>
        <dbReference type="ARBA" id="ARBA00004141"/>
    </source>
</evidence>
<dbReference type="Pfam" id="PF00083">
    <property type="entry name" value="Sugar_tr"/>
    <property type="match status" value="1"/>
</dbReference>
<keyword evidence="2 5" id="KW-0812">Transmembrane</keyword>
<feature type="transmembrane region" description="Helical" evidence="5">
    <location>
        <begin position="381"/>
        <end position="400"/>
    </location>
</feature>
<dbReference type="PANTHER" id="PTHR24064">
    <property type="entry name" value="SOLUTE CARRIER FAMILY 22 MEMBER"/>
    <property type="match status" value="1"/>
</dbReference>
<dbReference type="OrthoDB" id="10021984at2759"/>
<feature type="transmembrane region" description="Helical" evidence="5">
    <location>
        <begin position="134"/>
        <end position="152"/>
    </location>
</feature>
<evidence type="ECO:0000313" key="8">
    <source>
        <dbReference type="Proteomes" id="UP000593567"/>
    </source>
</evidence>
<feature type="transmembrane region" description="Helical" evidence="5">
    <location>
        <begin position="21"/>
        <end position="42"/>
    </location>
</feature>
<dbReference type="EMBL" id="VXIV02001809">
    <property type="protein sequence ID" value="KAF6029585.1"/>
    <property type="molecule type" value="Genomic_DNA"/>
</dbReference>
<dbReference type="PROSITE" id="PS50850">
    <property type="entry name" value="MFS"/>
    <property type="match status" value="1"/>
</dbReference>
<keyword evidence="8" id="KW-1185">Reference proteome</keyword>
<comment type="subcellular location">
    <subcellularLocation>
        <location evidence="1">Membrane</location>
        <topology evidence="1">Multi-pass membrane protein</topology>
    </subcellularLocation>
</comment>
<dbReference type="InterPro" id="IPR036259">
    <property type="entry name" value="MFS_trans_sf"/>
</dbReference>
<dbReference type="Proteomes" id="UP000593567">
    <property type="component" value="Unassembled WGS sequence"/>
</dbReference>
<feature type="transmembrane region" description="Helical" evidence="5">
    <location>
        <begin position="412"/>
        <end position="434"/>
    </location>
</feature>
<evidence type="ECO:0000259" key="6">
    <source>
        <dbReference type="PROSITE" id="PS50850"/>
    </source>
</evidence>
<feature type="transmembrane region" description="Helical" evidence="5">
    <location>
        <begin position="478"/>
        <end position="499"/>
    </location>
</feature>
<evidence type="ECO:0000256" key="5">
    <source>
        <dbReference type="SAM" id="Phobius"/>
    </source>
</evidence>
<name>A0A7J7JUI7_BUGNE</name>
<sequence>MQFDDILKTVGEFGKYQKTKYFLICLFGILTAFQALVSVFSLNTPEHRCALADSVFNGTDTWESQSPEHLQLIEKYIPTDESGKLSKCEIFNSEGNKTECDRWVYDQTELKSTVVTDLNLVCSNTFKATASSSMFMFGNLAGSFLSGLVSDFLGRRKTLLISIMGSAVSSIAMSFAPEYYSFTILRFFCGAFNMSLFLTGFVLGMEMIGPQHRLFVGIVIEFFWAIGFLLLIAIGYAIRIWKYIQLAISLPTLLFISYYWLLPESARWLLVKGRNAEAEQVILNVAKTNGKVVPTDILSKLEEPKRAEKLKALKRAPRLLCRTLVILFNWFVIAMTYYGLSLNSGNLPGSLYVNLTISAVAEVIGYSLCFLCFVSGRKAMHVVAMIIGGLAIISSVPVLYLFQGSESQKNTIFVVLNNIGKVGVTIGFAVIYFWSAEIFPTMLRNSLMGISSTFARVGSIFAPVIADLAKLVPSKYSSVLPPLIFGIFTISAGLLSLILPETTDKVLPETIAEANVFPERLENEENEMMENDKAKGFFENTKM</sequence>
<dbReference type="AlphaFoldDB" id="A0A7J7JUI7"/>
<reference evidence="7" key="1">
    <citation type="submission" date="2020-06" db="EMBL/GenBank/DDBJ databases">
        <title>Draft genome of Bugula neritina, a colonial animal packing powerful symbionts and potential medicines.</title>
        <authorList>
            <person name="Rayko M."/>
        </authorList>
    </citation>
    <scope>NUCLEOTIDE SEQUENCE [LARGE SCALE GENOMIC DNA]</scope>
    <source>
        <strain evidence="7">Kwan_BN1</strain>
    </source>
</reference>
<feature type="transmembrane region" description="Helical" evidence="5">
    <location>
        <begin position="243"/>
        <end position="262"/>
    </location>
</feature>
<dbReference type="SUPFAM" id="SSF103473">
    <property type="entry name" value="MFS general substrate transporter"/>
    <property type="match status" value="1"/>
</dbReference>
<feature type="domain" description="Major facilitator superfamily (MFS) profile" evidence="6">
    <location>
        <begin position="20"/>
        <end position="504"/>
    </location>
</feature>
<evidence type="ECO:0000256" key="3">
    <source>
        <dbReference type="ARBA" id="ARBA00022989"/>
    </source>
</evidence>
<dbReference type="InterPro" id="IPR005829">
    <property type="entry name" value="Sugar_transporter_CS"/>
</dbReference>
<feature type="transmembrane region" description="Helical" evidence="5">
    <location>
        <begin position="319"/>
        <end position="340"/>
    </location>
</feature>
<feature type="transmembrane region" description="Helical" evidence="5">
    <location>
        <begin position="159"/>
        <end position="177"/>
    </location>
</feature>
<dbReference type="Gene3D" id="1.20.1250.20">
    <property type="entry name" value="MFS general substrate transporter like domains"/>
    <property type="match status" value="1"/>
</dbReference>
<keyword evidence="3 5" id="KW-1133">Transmembrane helix</keyword>
<comment type="caution">
    <text evidence="7">The sequence shown here is derived from an EMBL/GenBank/DDBJ whole genome shotgun (WGS) entry which is preliminary data.</text>
</comment>
<feature type="transmembrane region" description="Helical" evidence="5">
    <location>
        <begin position="183"/>
        <end position="203"/>
    </location>
</feature>
<feature type="transmembrane region" description="Helical" evidence="5">
    <location>
        <begin position="215"/>
        <end position="237"/>
    </location>
</feature>
<dbReference type="InterPro" id="IPR005828">
    <property type="entry name" value="MFS_sugar_transport-like"/>
</dbReference>
<evidence type="ECO:0000256" key="2">
    <source>
        <dbReference type="ARBA" id="ARBA00022692"/>
    </source>
</evidence>
<gene>
    <name evidence="7" type="ORF">EB796_012154</name>
</gene>